<dbReference type="Proteomes" id="UP000054279">
    <property type="component" value="Unassembled WGS sequence"/>
</dbReference>
<dbReference type="AlphaFoldDB" id="A0A0C9VA95"/>
<accession>A0A0C9VA95</accession>
<dbReference type="OrthoDB" id="2418900at2759"/>
<dbReference type="EMBL" id="KN837200">
    <property type="protein sequence ID" value="KIJ34380.1"/>
    <property type="molecule type" value="Genomic_DNA"/>
</dbReference>
<dbReference type="InterPro" id="IPR041078">
    <property type="entry name" value="Plavaka"/>
</dbReference>
<dbReference type="Pfam" id="PF18759">
    <property type="entry name" value="Plavaka"/>
    <property type="match status" value="1"/>
</dbReference>
<name>A0A0C9VA95_SPHS4</name>
<reference evidence="1 2" key="1">
    <citation type="submission" date="2014-06" db="EMBL/GenBank/DDBJ databases">
        <title>Evolutionary Origins and Diversification of the Mycorrhizal Mutualists.</title>
        <authorList>
            <consortium name="DOE Joint Genome Institute"/>
            <consortium name="Mycorrhizal Genomics Consortium"/>
            <person name="Kohler A."/>
            <person name="Kuo A."/>
            <person name="Nagy L.G."/>
            <person name="Floudas D."/>
            <person name="Copeland A."/>
            <person name="Barry K.W."/>
            <person name="Cichocki N."/>
            <person name="Veneault-Fourrey C."/>
            <person name="LaButti K."/>
            <person name="Lindquist E.A."/>
            <person name="Lipzen A."/>
            <person name="Lundell T."/>
            <person name="Morin E."/>
            <person name="Murat C."/>
            <person name="Riley R."/>
            <person name="Ohm R."/>
            <person name="Sun H."/>
            <person name="Tunlid A."/>
            <person name="Henrissat B."/>
            <person name="Grigoriev I.V."/>
            <person name="Hibbett D.S."/>
            <person name="Martin F."/>
        </authorList>
    </citation>
    <scope>NUCLEOTIDE SEQUENCE [LARGE SCALE GENOMIC DNA]</scope>
    <source>
        <strain evidence="1 2">SS14</strain>
    </source>
</reference>
<evidence type="ECO:0000313" key="2">
    <source>
        <dbReference type="Proteomes" id="UP000054279"/>
    </source>
</evidence>
<organism evidence="1 2">
    <name type="scientific">Sphaerobolus stellatus (strain SS14)</name>
    <dbReference type="NCBI Taxonomy" id="990650"/>
    <lineage>
        <taxon>Eukaryota</taxon>
        <taxon>Fungi</taxon>
        <taxon>Dikarya</taxon>
        <taxon>Basidiomycota</taxon>
        <taxon>Agaricomycotina</taxon>
        <taxon>Agaricomycetes</taxon>
        <taxon>Phallomycetidae</taxon>
        <taxon>Geastrales</taxon>
        <taxon>Sphaerobolaceae</taxon>
        <taxon>Sphaerobolus</taxon>
    </lineage>
</organism>
<gene>
    <name evidence="1" type="ORF">M422DRAFT_182214</name>
</gene>
<dbReference type="HOGENOM" id="CLU_006344_8_3_1"/>
<keyword evidence="2" id="KW-1185">Reference proteome</keyword>
<evidence type="ECO:0000313" key="1">
    <source>
        <dbReference type="EMBL" id="KIJ34380.1"/>
    </source>
</evidence>
<proteinExistence type="predicted"/>
<sequence length="180" mass="20076">MWSGSWWWDIQSRLPPGGTVAPIIVASDATMLSQFGGDKIAWPVYITIGNVSKGVRRQPNRRATLLLGYLPVSQLECFPEAERSEQKRILFHYAMSKLLEPLIKAGEDGIEMLCADGKIRHVFPILSAYVADFPEQCLVSCCKESRCPKCHVPHDARGDPLNQEGINTKPRTHQGTLCTL</sequence>
<protein>
    <submittedName>
        <fullName evidence="1">Uncharacterized protein</fullName>
    </submittedName>
</protein>